<evidence type="ECO:0000313" key="7">
    <source>
        <dbReference type="EnsemblMetazoa" id="XP_022646581"/>
    </source>
</evidence>
<dbReference type="AlphaFoldDB" id="A0A7M7M3U8"/>
<dbReference type="PANTHER" id="PTHR43774">
    <property type="entry name" value="PEPTIDE METHIONINE SULFOXIDE REDUCTASE"/>
    <property type="match status" value="1"/>
</dbReference>
<dbReference type="OrthoDB" id="77405at2759"/>
<name>A0A7M7M3U8_VARDE</name>
<dbReference type="InterPro" id="IPR002569">
    <property type="entry name" value="Met_Sox_Rdtase_MsrA_dom"/>
</dbReference>
<accession>A0A7M7M3U8</accession>
<evidence type="ECO:0000256" key="2">
    <source>
        <dbReference type="ARBA" id="ARBA00012502"/>
    </source>
</evidence>
<dbReference type="Pfam" id="PF01625">
    <property type="entry name" value="PMSR"/>
    <property type="match status" value="1"/>
</dbReference>
<sequence>MLLRRLFEVGRNPATLNCVSFTGSTIKAINATALTCGICSMGLKLSSRSRVAAKMSSLREPKVTGAEIATIGMGCFWGVEALYGATPGVLRTRVGFTGGDVQNPNYHDLADHTEGTELEYDPAVITYEGILDFFWKKHDPTEKHKCQYKSIIWYHSDDQKAIAERTLKEAQKRFSKPIVTEIAPAKVFYNAERYHQKYRLQGHKELMTILKNAGMDDIITSHVAARLNGYLGGHGSLAQFQSEDLGLPDEAKAYVVKVLQKSVTVSCH</sequence>
<dbReference type="Proteomes" id="UP000594260">
    <property type="component" value="Unplaced"/>
</dbReference>
<dbReference type="InterPro" id="IPR049006">
    <property type="entry name" value="MsrA_helical"/>
</dbReference>
<dbReference type="FunCoup" id="A0A7M7M3U8">
    <property type="interactions" value="763"/>
</dbReference>
<reference evidence="7" key="1">
    <citation type="submission" date="2021-01" db="UniProtKB">
        <authorList>
            <consortium name="EnsemblMetazoa"/>
        </authorList>
    </citation>
    <scope>IDENTIFICATION</scope>
</reference>
<dbReference type="FunFam" id="3.30.1060.10:FF:000004">
    <property type="entry name" value="Peptide methionine sulfoxide reductase A5"/>
    <property type="match status" value="1"/>
</dbReference>
<dbReference type="Gene3D" id="3.30.1060.10">
    <property type="entry name" value="Peptide methionine sulphoxide reductase MsrA"/>
    <property type="match status" value="1"/>
</dbReference>
<evidence type="ECO:0000313" key="8">
    <source>
        <dbReference type="Proteomes" id="UP000594260"/>
    </source>
</evidence>
<dbReference type="EC" id="1.8.4.11" evidence="2"/>
<dbReference type="KEGG" id="vde:111244131"/>
<dbReference type="SUPFAM" id="SSF55068">
    <property type="entry name" value="Peptide methionine sulfoxide reductase"/>
    <property type="match status" value="1"/>
</dbReference>
<keyword evidence="3" id="KW-0560">Oxidoreductase</keyword>
<dbReference type="InterPro" id="IPR036509">
    <property type="entry name" value="Met_Sox_Rdtase_MsrA_sf"/>
</dbReference>
<protein>
    <recommendedName>
        <fullName evidence="2">peptide-methionine (S)-S-oxide reductase</fullName>
        <ecNumber evidence="2">1.8.4.11</ecNumber>
    </recommendedName>
    <alternativeName>
        <fullName evidence="4">Peptide-methionine (S)-S-oxide reductase</fullName>
    </alternativeName>
</protein>
<evidence type="ECO:0000256" key="1">
    <source>
        <dbReference type="ARBA" id="ARBA00005591"/>
    </source>
</evidence>
<dbReference type="HAMAP" id="MF_01401">
    <property type="entry name" value="MsrA"/>
    <property type="match status" value="1"/>
</dbReference>
<evidence type="ECO:0000259" key="5">
    <source>
        <dbReference type="Pfam" id="PF01625"/>
    </source>
</evidence>
<feature type="domain" description="Peptide methionine sulphoxide reductase MsrA" evidence="5">
    <location>
        <begin position="69"/>
        <end position="204"/>
    </location>
</feature>
<keyword evidence="8" id="KW-1185">Reference proteome</keyword>
<dbReference type="GeneID" id="111244131"/>
<dbReference type="RefSeq" id="XP_022646581.1">
    <property type="nucleotide sequence ID" value="XM_022790846.1"/>
</dbReference>
<comment type="similarity">
    <text evidence="1">Belongs to the MsrA Met sulfoxide reductase family.</text>
</comment>
<organism evidence="7 8">
    <name type="scientific">Varroa destructor</name>
    <name type="common">Honeybee mite</name>
    <dbReference type="NCBI Taxonomy" id="109461"/>
    <lineage>
        <taxon>Eukaryota</taxon>
        <taxon>Metazoa</taxon>
        <taxon>Ecdysozoa</taxon>
        <taxon>Arthropoda</taxon>
        <taxon>Chelicerata</taxon>
        <taxon>Arachnida</taxon>
        <taxon>Acari</taxon>
        <taxon>Parasitiformes</taxon>
        <taxon>Mesostigmata</taxon>
        <taxon>Gamasina</taxon>
        <taxon>Dermanyssoidea</taxon>
        <taxon>Varroidae</taxon>
        <taxon>Varroa</taxon>
    </lineage>
</organism>
<evidence type="ECO:0000259" key="6">
    <source>
        <dbReference type="Pfam" id="PF20939"/>
    </source>
</evidence>
<evidence type="ECO:0000256" key="3">
    <source>
        <dbReference type="ARBA" id="ARBA00023002"/>
    </source>
</evidence>
<dbReference type="Pfam" id="PF20939">
    <property type="entry name" value="MsrA_helical"/>
    <property type="match status" value="1"/>
</dbReference>
<proteinExistence type="inferred from homology"/>
<dbReference type="NCBIfam" id="TIGR00401">
    <property type="entry name" value="msrA"/>
    <property type="match status" value="1"/>
</dbReference>
<dbReference type="OMA" id="CFWGPEA"/>
<dbReference type="PANTHER" id="PTHR43774:SF1">
    <property type="entry name" value="PEPTIDE METHIONINE SULFOXIDE REDUCTASE MSRA 2"/>
    <property type="match status" value="1"/>
</dbReference>
<dbReference type="CTD" id="4482"/>
<dbReference type="EnsemblMetazoa" id="XM_022790846">
    <property type="protein sequence ID" value="XP_022646581"/>
    <property type="gene ID" value="LOC111244131"/>
</dbReference>
<evidence type="ECO:0000256" key="4">
    <source>
        <dbReference type="ARBA" id="ARBA00030643"/>
    </source>
</evidence>
<dbReference type="InParanoid" id="A0A7M7M3U8"/>
<dbReference type="GO" id="GO:0008113">
    <property type="term" value="F:peptide-methionine (S)-S-oxide reductase activity"/>
    <property type="evidence" value="ECO:0007669"/>
    <property type="project" value="UniProtKB-EC"/>
</dbReference>
<feature type="domain" description="Selenoprotein methionine sulfoxide reductase A helical" evidence="6">
    <location>
        <begin position="220"/>
        <end position="247"/>
    </location>
</feature>